<dbReference type="PRINTS" id="PR00081">
    <property type="entry name" value="GDHRDH"/>
</dbReference>
<comment type="similarity">
    <text evidence="1">Belongs to the short-chain dehydrogenases/reductases (SDR) family.</text>
</comment>
<dbReference type="EMBL" id="SMFL01000013">
    <property type="protein sequence ID" value="TDE11128.1"/>
    <property type="molecule type" value="Genomic_DNA"/>
</dbReference>
<proteinExistence type="inferred from homology"/>
<dbReference type="InterPro" id="IPR050259">
    <property type="entry name" value="SDR"/>
</dbReference>
<dbReference type="GO" id="GO:0032787">
    <property type="term" value="P:monocarboxylic acid metabolic process"/>
    <property type="evidence" value="ECO:0007669"/>
    <property type="project" value="UniProtKB-ARBA"/>
</dbReference>
<organism evidence="2 3">
    <name type="scientific">Dyadobacter psychrotolerans</name>
    <dbReference type="NCBI Taxonomy" id="2541721"/>
    <lineage>
        <taxon>Bacteria</taxon>
        <taxon>Pseudomonadati</taxon>
        <taxon>Bacteroidota</taxon>
        <taxon>Cytophagia</taxon>
        <taxon>Cytophagales</taxon>
        <taxon>Spirosomataceae</taxon>
        <taxon>Dyadobacter</taxon>
    </lineage>
</organism>
<dbReference type="InterPro" id="IPR002347">
    <property type="entry name" value="SDR_fam"/>
</dbReference>
<keyword evidence="3" id="KW-1185">Reference proteome</keyword>
<dbReference type="PANTHER" id="PTHR42879">
    <property type="entry name" value="3-OXOACYL-(ACYL-CARRIER-PROTEIN) REDUCTASE"/>
    <property type="match status" value="1"/>
</dbReference>
<gene>
    <name evidence="2" type="ORF">E0F88_26220</name>
</gene>
<dbReference type="SUPFAM" id="SSF51735">
    <property type="entry name" value="NAD(P)-binding Rossmann-fold domains"/>
    <property type="match status" value="1"/>
</dbReference>
<dbReference type="InterPro" id="IPR020904">
    <property type="entry name" value="Sc_DH/Rdtase_CS"/>
</dbReference>
<dbReference type="Gene3D" id="3.40.50.720">
    <property type="entry name" value="NAD(P)-binding Rossmann-like Domain"/>
    <property type="match status" value="1"/>
</dbReference>
<dbReference type="Proteomes" id="UP000294850">
    <property type="component" value="Unassembled WGS sequence"/>
</dbReference>
<dbReference type="OrthoDB" id="9788235at2"/>
<dbReference type="CDD" id="cd05233">
    <property type="entry name" value="SDR_c"/>
    <property type="match status" value="1"/>
</dbReference>
<evidence type="ECO:0000256" key="1">
    <source>
        <dbReference type="ARBA" id="ARBA00006484"/>
    </source>
</evidence>
<reference evidence="2 3" key="1">
    <citation type="submission" date="2019-03" db="EMBL/GenBank/DDBJ databases">
        <title>Dyadobacter AR-3-6 sp. nov., isolated from arctic soil.</title>
        <authorList>
            <person name="Chaudhary D.K."/>
        </authorList>
    </citation>
    <scope>NUCLEOTIDE SEQUENCE [LARGE SCALE GENOMIC DNA]</scope>
    <source>
        <strain evidence="2 3">AR-3-6</strain>
    </source>
</reference>
<accession>A0A4V2Z353</accession>
<dbReference type="PROSITE" id="PS00061">
    <property type="entry name" value="ADH_SHORT"/>
    <property type="match status" value="1"/>
</dbReference>
<dbReference type="Pfam" id="PF13561">
    <property type="entry name" value="adh_short_C2"/>
    <property type="match status" value="1"/>
</dbReference>
<evidence type="ECO:0000313" key="3">
    <source>
        <dbReference type="Proteomes" id="UP000294850"/>
    </source>
</evidence>
<comment type="caution">
    <text evidence="2">The sequence shown here is derived from an EMBL/GenBank/DDBJ whole genome shotgun (WGS) entry which is preliminary data.</text>
</comment>
<protein>
    <submittedName>
        <fullName evidence="2">SDR family oxidoreductase</fullName>
    </submittedName>
</protein>
<dbReference type="PRINTS" id="PR00080">
    <property type="entry name" value="SDRFAMILY"/>
</dbReference>
<dbReference type="FunFam" id="3.40.50.720:FF:000084">
    <property type="entry name" value="Short-chain dehydrogenase reductase"/>
    <property type="match status" value="1"/>
</dbReference>
<name>A0A4V2Z353_9BACT</name>
<evidence type="ECO:0000313" key="2">
    <source>
        <dbReference type="EMBL" id="TDE11128.1"/>
    </source>
</evidence>
<dbReference type="AlphaFoldDB" id="A0A4V2Z353"/>
<sequence length="249" mass="27055">MDLANKNALVTGSSQGIGKELALALAQQGANVMIHCRDEIEAGQQAADLVRQLGVKSGLIVADLALEHAVDRIANEVQQQFGTIDLLILNASVQFRKPWLDVTTDEFNQQMIVNWQRTLQLIQRFAPSMQQRGWGRILTIGSIQQIKPHPDMIAYAATKAGVLNMVRNLALQLAGSGITVNNLAPGVILTERNTDALADEDYRKRALGRIPVAFFGEPHDCAVLAVLLCSEAGRYITGQDIFVDGGMGL</sequence>
<dbReference type="InterPro" id="IPR036291">
    <property type="entry name" value="NAD(P)-bd_dom_sf"/>
</dbReference>